<gene>
    <name evidence="3" type="ORF">AWC30_07135</name>
</gene>
<dbReference type="PANTHER" id="PTHR43010:SF1">
    <property type="entry name" value="USPA DOMAIN-CONTAINING PROTEIN"/>
    <property type="match status" value="1"/>
</dbReference>
<evidence type="ECO:0000313" key="3">
    <source>
        <dbReference type="EMBL" id="ORX06169.1"/>
    </source>
</evidence>
<feature type="domain" description="UspA" evidence="2">
    <location>
        <begin position="173"/>
        <end position="304"/>
    </location>
</feature>
<accession>A0A1X2EN56</accession>
<dbReference type="InterPro" id="IPR006015">
    <property type="entry name" value="Universal_stress_UspA"/>
</dbReference>
<dbReference type="PRINTS" id="PR01438">
    <property type="entry name" value="UNVRSLSTRESS"/>
</dbReference>
<dbReference type="PANTHER" id="PTHR43010">
    <property type="entry name" value="UNIVERSAL STRESS PROTEIN SLR1230"/>
    <property type="match status" value="1"/>
</dbReference>
<dbReference type="Proteomes" id="UP000193090">
    <property type="component" value="Unassembled WGS sequence"/>
</dbReference>
<dbReference type="Gene3D" id="3.40.50.620">
    <property type="entry name" value="HUPs"/>
    <property type="match status" value="2"/>
</dbReference>
<organism evidence="3 4">
    <name type="scientific">Mycolicibacillus trivialis</name>
    <dbReference type="NCBI Taxonomy" id="1798"/>
    <lineage>
        <taxon>Bacteria</taxon>
        <taxon>Bacillati</taxon>
        <taxon>Actinomycetota</taxon>
        <taxon>Actinomycetes</taxon>
        <taxon>Mycobacteriales</taxon>
        <taxon>Mycobacteriaceae</taxon>
        <taxon>Mycolicibacillus</taxon>
    </lineage>
</organism>
<evidence type="ECO:0000256" key="1">
    <source>
        <dbReference type="ARBA" id="ARBA00008791"/>
    </source>
</evidence>
<name>A0A1X2EN56_9MYCO</name>
<evidence type="ECO:0000313" key="4">
    <source>
        <dbReference type="Proteomes" id="UP000193090"/>
    </source>
</evidence>
<protein>
    <recommendedName>
        <fullName evidence="2">UspA domain-containing protein</fullName>
    </recommendedName>
</protein>
<dbReference type="Pfam" id="PF00582">
    <property type="entry name" value="Usp"/>
    <property type="match status" value="2"/>
</dbReference>
<reference evidence="3 4" key="1">
    <citation type="submission" date="2016-01" db="EMBL/GenBank/DDBJ databases">
        <title>The new phylogeny of the genus Mycobacterium.</title>
        <authorList>
            <person name="Tarcisio F."/>
            <person name="Conor M."/>
            <person name="Antonella G."/>
            <person name="Elisabetta G."/>
            <person name="Giulia F.S."/>
            <person name="Sara T."/>
            <person name="Anna F."/>
            <person name="Clotilde B."/>
            <person name="Roberto B."/>
            <person name="Veronica D.S."/>
            <person name="Fabio R."/>
            <person name="Monica P."/>
            <person name="Olivier J."/>
            <person name="Enrico T."/>
            <person name="Nicola S."/>
        </authorList>
    </citation>
    <scope>NUCLEOTIDE SEQUENCE [LARGE SCALE GENOMIC DNA]</scope>
    <source>
        <strain evidence="3 4">DSM 44153</strain>
    </source>
</reference>
<dbReference type="RefSeq" id="WP_085109443.1">
    <property type="nucleotide sequence ID" value="NZ_JACKSN010000203.1"/>
</dbReference>
<dbReference type="InterPro" id="IPR006016">
    <property type="entry name" value="UspA"/>
</dbReference>
<dbReference type="EMBL" id="LQPZ01000016">
    <property type="protein sequence ID" value="ORX06169.1"/>
    <property type="molecule type" value="Genomic_DNA"/>
</dbReference>
<dbReference type="OrthoDB" id="3174546at2"/>
<comment type="similarity">
    <text evidence="1">Belongs to the universal stress protein A family.</text>
</comment>
<dbReference type="InterPro" id="IPR014729">
    <property type="entry name" value="Rossmann-like_a/b/a_fold"/>
</dbReference>
<evidence type="ECO:0000259" key="2">
    <source>
        <dbReference type="Pfam" id="PF00582"/>
    </source>
</evidence>
<keyword evidence="4" id="KW-1185">Reference proteome</keyword>
<dbReference type="STRING" id="1798.AWC30_07135"/>
<comment type="caution">
    <text evidence="3">The sequence shown here is derived from an EMBL/GenBank/DDBJ whole genome shotgun (WGS) entry which is preliminary data.</text>
</comment>
<dbReference type="AlphaFoldDB" id="A0A1X2EN56"/>
<dbReference type="InterPro" id="IPR051688">
    <property type="entry name" value="USP_A"/>
</dbReference>
<proteinExistence type="inferred from homology"/>
<feature type="domain" description="UspA" evidence="2">
    <location>
        <begin position="17"/>
        <end position="159"/>
    </location>
</feature>
<dbReference type="SUPFAM" id="SSF52402">
    <property type="entry name" value="Adenine nucleotide alpha hydrolases-like"/>
    <property type="match status" value="2"/>
</dbReference>
<sequence>MIAWGHRQEAHVTDRGIVVGFDGSDSAVRALRWATAEAVLRDEKLTIVHVIDTPPWNILALGGPVAALPDDPGSRQRDGAQQIIDEALRVVEEEAGPARPHVDTHVFFAAPVPVLAQLSKEARLVVVGCRGRGMLRRLLLGSVSSGLIHHARCPVAVIPGDVPAVLAPSPLPVVLGVDGSMVSEVATEIAFDEASRRRVELIAFHAWSDVEVLDYVEFDWPAMRPDAERVLAERLAGWQERYPDVAVRRVVEPHQPTANLVSLSEEAQLVVVGSHGRGGFAGMLLGSVSTALAQASDAPVIVARR</sequence>